<comment type="function">
    <text evidence="10">Catalyzes the phosphorylation of the position 2 hydroxy group of 4-diphosphocytidyl-2C-methyl-D-erythritol.</text>
</comment>
<keyword evidence="5 10" id="KW-0547">Nucleotide-binding</keyword>
<gene>
    <name evidence="10 13" type="primary">ispE</name>
    <name evidence="13" type="ORF">ABSH63_10880</name>
</gene>
<dbReference type="Pfam" id="PF00288">
    <property type="entry name" value="GHMP_kinases_N"/>
    <property type="match status" value="1"/>
</dbReference>
<evidence type="ECO:0000256" key="8">
    <source>
        <dbReference type="ARBA" id="ARBA00023229"/>
    </source>
</evidence>
<feature type="active site" evidence="10">
    <location>
        <position position="145"/>
    </location>
</feature>
<feature type="domain" description="GHMP kinase N-terminal" evidence="11">
    <location>
        <begin position="76"/>
        <end position="152"/>
    </location>
</feature>
<comment type="pathway">
    <text evidence="10">Isoprenoid biosynthesis; isopentenyl diphosphate biosynthesis via DXP pathway; isopentenyl diphosphate from 1-deoxy-D-xylulose 5-phosphate: step 3/6.</text>
</comment>
<dbReference type="InterPro" id="IPR020568">
    <property type="entry name" value="Ribosomal_Su5_D2-typ_SF"/>
</dbReference>
<proteinExistence type="inferred from homology"/>
<dbReference type="InterPro" id="IPR036554">
    <property type="entry name" value="GHMP_kinase_C_sf"/>
</dbReference>
<dbReference type="Proteomes" id="UP001465331">
    <property type="component" value="Unassembled WGS sequence"/>
</dbReference>
<dbReference type="PANTHER" id="PTHR43527">
    <property type="entry name" value="4-DIPHOSPHOCYTIDYL-2-C-METHYL-D-ERYTHRITOL KINASE, CHLOROPLASTIC"/>
    <property type="match status" value="1"/>
</dbReference>
<organism evidence="13 14">
    <name type="scientific">Sinimarinibacterium thermocellulolyticum</name>
    <dbReference type="NCBI Taxonomy" id="3170016"/>
    <lineage>
        <taxon>Bacteria</taxon>
        <taxon>Pseudomonadati</taxon>
        <taxon>Pseudomonadota</taxon>
        <taxon>Gammaproteobacteria</taxon>
        <taxon>Nevskiales</taxon>
        <taxon>Nevskiaceae</taxon>
        <taxon>Sinimarinibacterium</taxon>
    </lineage>
</organism>
<dbReference type="PIRSF" id="PIRSF010376">
    <property type="entry name" value="IspE"/>
    <property type="match status" value="1"/>
</dbReference>
<dbReference type="SUPFAM" id="SSF55060">
    <property type="entry name" value="GHMP Kinase, C-terminal domain"/>
    <property type="match status" value="1"/>
</dbReference>
<protein>
    <recommendedName>
        <fullName evidence="3 10">4-diphosphocytidyl-2-C-methyl-D-erythritol kinase</fullName>
        <shortName evidence="10">CMK</shortName>
        <ecNumber evidence="2 10">2.7.1.148</ecNumber>
    </recommendedName>
    <alternativeName>
        <fullName evidence="9 10">4-(cytidine-5'-diphospho)-2-C-methyl-D-erythritol kinase</fullName>
    </alternativeName>
</protein>
<keyword evidence="4 10" id="KW-0808">Transferase</keyword>
<dbReference type="PANTHER" id="PTHR43527:SF2">
    <property type="entry name" value="4-DIPHOSPHOCYTIDYL-2-C-METHYL-D-ERYTHRITOL KINASE, CHLOROPLASTIC"/>
    <property type="match status" value="1"/>
</dbReference>
<reference evidence="13 14" key="1">
    <citation type="submission" date="2024-06" db="EMBL/GenBank/DDBJ databases">
        <authorList>
            <person name="Li Z."/>
            <person name="Jiang Y."/>
        </authorList>
    </citation>
    <scope>NUCLEOTIDE SEQUENCE [LARGE SCALE GENOMIC DNA]</scope>
    <source>
        <strain evidence="13 14">HSW-8</strain>
    </source>
</reference>
<keyword evidence="14" id="KW-1185">Reference proteome</keyword>
<evidence type="ECO:0000256" key="3">
    <source>
        <dbReference type="ARBA" id="ARBA00017473"/>
    </source>
</evidence>
<keyword evidence="8 10" id="KW-0414">Isoprene biosynthesis</keyword>
<evidence type="ECO:0000256" key="4">
    <source>
        <dbReference type="ARBA" id="ARBA00022679"/>
    </source>
</evidence>
<dbReference type="InterPro" id="IPR013750">
    <property type="entry name" value="GHMP_kinase_C_dom"/>
</dbReference>
<dbReference type="Gene3D" id="3.30.70.890">
    <property type="entry name" value="GHMP kinase, C-terminal domain"/>
    <property type="match status" value="1"/>
</dbReference>
<comment type="catalytic activity">
    <reaction evidence="10">
        <text>4-CDP-2-C-methyl-D-erythritol + ATP = 4-CDP-2-C-methyl-D-erythritol 2-phosphate + ADP + H(+)</text>
        <dbReference type="Rhea" id="RHEA:18437"/>
        <dbReference type="ChEBI" id="CHEBI:15378"/>
        <dbReference type="ChEBI" id="CHEBI:30616"/>
        <dbReference type="ChEBI" id="CHEBI:57823"/>
        <dbReference type="ChEBI" id="CHEBI:57919"/>
        <dbReference type="ChEBI" id="CHEBI:456216"/>
        <dbReference type="EC" id="2.7.1.148"/>
    </reaction>
</comment>
<dbReference type="NCBIfam" id="TIGR00154">
    <property type="entry name" value="ispE"/>
    <property type="match status" value="1"/>
</dbReference>
<evidence type="ECO:0000256" key="7">
    <source>
        <dbReference type="ARBA" id="ARBA00022840"/>
    </source>
</evidence>
<evidence type="ECO:0000256" key="6">
    <source>
        <dbReference type="ARBA" id="ARBA00022777"/>
    </source>
</evidence>
<feature type="active site" evidence="10">
    <location>
        <position position="20"/>
    </location>
</feature>
<evidence type="ECO:0000256" key="10">
    <source>
        <dbReference type="HAMAP-Rule" id="MF_00061"/>
    </source>
</evidence>
<dbReference type="SUPFAM" id="SSF54211">
    <property type="entry name" value="Ribosomal protein S5 domain 2-like"/>
    <property type="match status" value="1"/>
</dbReference>
<evidence type="ECO:0000256" key="5">
    <source>
        <dbReference type="ARBA" id="ARBA00022741"/>
    </source>
</evidence>
<evidence type="ECO:0000259" key="12">
    <source>
        <dbReference type="Pfam" id="PF08544"/>
    </source>
</evidence>
<dbReference type="GO" id="GO:0050515">
    <property type="term" value="F:4-(cytidine 5'-diphospho)-2-C-methyl-D-erythritol kinase activity"/>
    <property type="evidence" value="ECO:0007669"/>
    <property type="project" value="UniProtKB-EC"/>
</dbReference>
<feature type="domain" description="GHMP kinase C-terminal" evidence="12">
    <location>
        <begin position="215"/>
        <end position="267"/>
    </location>
</feature>
<dbReference type="Gene3D" id="3.30.230.10">
    <property type="match status" value="1"/>
</dbReference>
<comment type="caution">
    <text evidence="13">The sequence shown here is derived from an EMBL/GenBank/DDBJ whole genome shotgun (WGS) entry which is preliminary data.</text>
</comment>
<keyword evidence="7 10" id="KW-0067">ATP-binding</keyword>
<feature type="binding site" evidence="10">
    <location>
        <begin position="103"/>
        <end position="113"/>
    </location>
    <ligand>
        <name>ATP</name>
        <dbReference type="ChEBI" id="CHEBI:30616"/>
    </ligand>
</feature>
<dbReference type="RefSeq" id="WP_352889728.1">
    <property type="nucleotide sequence ID" value="NZ_JBEPIJ010000011.1"/>
</dbReference>
<dbReference type="InterPro" id="IPR006204">
    <property type="entry name" value="GHMP_kinase_N_dom"/>
</dbReference>
<evidence type="ECO:0000313" key="14">
    <source>
        <dbReference type="Proteomes" id="UP001465331"/>
    </source>
</evidence>
<comment type="similarity">
    <text evidence="1 10">Belongs to the GHMP kinase family. IspE subfamily.</text>
</comment>
<evidence type="ECO:0000313" key="13">
    <source>
        <dbReference type="EMBL" id="MES0874505.1"/>
    </source>
</evidence>
<dbReference type="InterPro" id="IPR004424">
    <property type="entry name" value="IspE"/>
</dbReference>
<evidence type="ECO:0000256" key="2">
    <source>
        <dbReference type="ARBA" id="ARBA00012052"/>
    </source>
</evidence>
<keyword evidence="6 10" id="KW-0418">Kinase</keyword>
<dbReference type="EMBL" id="JBEPIJ010000011">
    <property type="protein sequence ID" value="MES0874505.1"/>
    <property type="molecule type" value="Genomic_DNA"/>
</dbReference>
<evidence type="ECO:0000256" key="9">
    <source>
        <dbReference type="ARBA" id="ARBA00032554"/>
    </source>
</evidence>
<dbReference type="EC" id="2.7.1.148" evidence="2 10"/>
<dbReference type="InterPro" id="IPR014721">
    <property type="entry name" value="Ribsml_uS5_D2-typ_fold_subgr"/>
</dbReference>
<dbReference type="Pfam" id="PF08544">
    <property type="entry name" value="GHMP_kinases_C"/>
    <property type="match status" value="1"/>
</dbReference>
<name>A0ABV2AB92_9GAMM</name>
<accession>A0ABV2AB92</accession>
<dbReference type="HAMAP" id="MF_00061">
    <property type="entry name" value="IspE"/>
    <property type="match status" value="1"/>
</dbReference>
<sequence>MSARPPGAFTAGFAWPAPAKLNLFLHVTGRRADGYHELQTLFQFLDLADRLYFVPRGDGVIRRLDGPAEVHEADDLAVRAAHAIQRASGCNLGADIRIDKRIPIGAGLGGGSSDAATTLVALNRLWNLGLTTDELAQLGLHLGADVPVFVRGHAAWAEGVGERLSRMTPREPWYLVLVPPVAVSTAAIFGAAELRRDCPRITPADYAAGATINVCEPVTTARHPEVAEALRWLKRHGPARMSGTGAAVFLACDTRAQAEAIARAGDAPGRCFVVRGRNRSPLLDAAAR</sequence>
<evidence type="ECO:0000256" key="1">
    <source>
        <dbReference type="ARBA" id="ARBA00009684"/>
    </source>
</evidence>
<evidence type="ECO:0000259" key="11">
    <source>
        <dbReference type="Pfam" id="PF00288"/>
    </source>
</evidence>